<dbReference type="Proteomes" id="UP000298615">
    <property type="component" value="Chromosome"/>
</dbReference>
<feature type="domain" description="WxL Interacting Protein host binding" evidence="2">
    <location>
        <begin position="157"/>
        <end position="291"/>
    </location>
</feature>
<dbReference type="AlphaFoldDB" id="A0A4D7CRS7"/>
<protein>
    <submittedName>
        <fullName evidence="3">DUF916 and DUF3324 domain-containing protein</fullName>
    </submittedName>
</protein>
<name>A0A4D7CRS7_9ENTE</name>
<dbReference type="InterPro" id="IPR010317">
    <property type="entry name" value="WxLIP_PGBD"/>
</dbReference>
<keyword evidence="4" id="KW-1185">Reference proteome</keyword>
<reference evidence="3 4" key="1">
    <citation type="submission" date="2019-04" db="EMBL/GenBank/DDBJ databases">
        <title>Vagococcus sp. nov., isolated from faeces of yaks (Bos grunniens).</title>
        <authorList>
            <person name="Ge Y."/>
        </authorList>
    </citation>
    <scope>NUCLEOTIDE SEQUENCE [LARGE SCALE GENOMIC DNA]</scope>
    <source>
        <strain evidence="3 4">MN-17</strain>
    </source>
</reference>
<evidence type="ECO:0000259" key="2">
    <source>
        <dbReference type="Pfam" id="PF11797"/>
    </source>
</evidence>
<dbReference type="OrthoDB" id="2148359at2"/>
<dbReference type="Pfam" id="PF06030">
    <property type="entry name" value="WxLIP_PGBD"/>
    <property type="match status" value="1"/>
</dbReference>
<dbReference type="Pfam" id="PF11797">
    <property type="entry name" value="WxLIP_HBD"/>
    <property type="match status" value="1"/>
</dbReference>
<dbReference type="RefSeq" id="WP_136953707.1">
    <property type="nucleotide sequence ID" value="NZ_CP039712.1"/>
</dbReference>
<evidence type="ECO:0000313" key="3">
    <source>
        <dbReference type="EMBL" id="QCI86885.1"/>
    </source>
</evidence>
<gene>
    <name evidence="3" type="ORF">FA707_07855</name>
</gene>
<organism evidence="3 4">
    <name type="scientific">Vagococcus zengguangii</name>
    <dbReference type="NCBI Taxonomy" id="2571750"/>
    <lineage>
        <taxon>Bacteria</taxon>
        <taxon>Bacillati</taxon>
        <taxon>Bacillota</taxon>
        <taxon>Bacilli</taxon>
        <taxon>Lactobacillales</taxon>
        <taxon>Enterococcaceae</taxon>
        <taxon>Vagococcus</taxon>
    </lineage>
</organism>
<sequence length="327" mass="36836">MKKLISLMVAVIGVGVFVTEEVTFASSGANFSVQPKIPENQKNSTSYFDLELKPNQEQIIEIEVFNDSDEEIEVMTELNRATTSDVGNITYQTTELVDESVINNIEEIVTNEIESVVLKPKSSEVVKWDINMPKESFDGVVLGGFRFTLAEKDNEIVGIENRFAYTVGILLSNQEQDIPVNLNLLDITTGQVNYRNHILVNLQNDMPRIIDEMMIEAEVYELGSNQPIYTASSQELRMAPNSSFNYGISTQETAFKPGKYQLKLTANADGEEFSWNQEFEISGKEAKTHNKEAIFIEEPAIKLWMWIAISAVLLSVTTVIWAVKKEK</sequence>
<evidence type="ECO:0000313" key="4">
    <source>
        <dbReference type="Proteomes" id="UP000298615"/>
    </source>
</evidence>
<dbReference type="InterPro" id="IPR021759">
    <property type="entry name" value="WxLIP_HBD"/>
</dbReference>
<evidence type="ECO:0000259" key="1">
    <source>
        <dbReference type="Pfam" id="PF06030"/>
    </source>
</evidence>
<dbReference type="KEGG" id="vao:FA707_07855"/>
<proteinExistence type="predicted"/>
<dbReference type="EMBL" id="CP039712">
    <property type="protein sequence ID" value="QCI86885.1"/>
    <property type="molecule type" value="Genomic_DNA"/>
</dbReference>
<feature type="domain" description="WxL Interacting Protein peptidoglycan binding" evidence="1">
    <location>
        <begin position="31"/>
        <end position="148"/>
    </location>
</feature>
<accession>A0A4D7CRS7</accession>